<sequence>MQKTRILLQGTVSTESSQNLHSCILKAVGVAPNPNIPNYMWWAQPQASCNFQAKDFKTVHLHQSGVVGTKCRKTGDRKGGDRFNDKSKELIFNSIQKYFINSKGKLNVVVAHYEGFFKEL</sequence>
<name>A0ABV0Y786_9TELE</name>
<dbReference type="Proteomes" id="UP001469553">
    <property type="component" value="Unassembled WGS sequence"/>
</dbReference>
<dbReference type="EMBL" id="JAHRIP010023650">
    <property type="protein sequence ID" value="MEQ2289556.1"/>
    <property type="molecule type" value="Genomic_DNA"/>
</dbReference>
<keyword evidence="2" id="KW-1185">Reference proteome</keyword>
<gene>
    <name evidence="1" type="ORF">AMECASPLE_034340</name>
</gene>
<comment type="caution">
    <text evidence="1">The sequence shown here is derived from an EMBL/GenBank/DDBJ whole genome shotgun (WGS) entry which is preliminary data.</text>
</comment>
<accession>A0ABV0Y786</accession>
<protein>
    <submittedName>
        <fullName evidence="1">Uncharacterized protein</fullName>
    </submittedName>
</protein>
<evidence type="ECO:0000313" key="2">
    <source>
        <dbReference type="Proteomes" id="UP001469553"/>
    </source>
</evidence>
<evidence type="ECO:0000313" key="1">
    <source>
        <dbReference type="EMBL" id="MEQ2289556.1"/>
    </source>
</evidence>
<organism evidence="1 2">
    <name type="scientific">Ameca splendens</name>
    <dbReference type="NCBI Taxonomy" id="208324"/>
    <lineage>
        <taxon>Eukaryota</taxon>
        <taxon>Metazoa</taxon>
        <taxon>Chordata</taxon>
        <taxon>Craniata</taxon>
        <taxon>Vertebrata</taxon>
        <taxon>Euteleostomi</taxon>
        <taxon>Actinopterygii</taxon>
        <taxon>Neopterygii</taxon>
        <taxon>Teleostei</taxon>
        <taxon>Neoteleostei</taxon>
        <taxon>Acanthomorphata</taxon>
        <taxon>Ovalentaria</taxon>
        <taxon>Atherinomorphae</taxon>
        <taxon>Cyprinodontiformes</taxon>
        <taxon>Goodeidae</taxon>
        <taxon>Ameca</taxon>
    </lineage>
</organism>
<proteinExistence type="predicted"/>
<reference evidence="1 2" key="1">
    <citation type="submission" date="2021-06" db="EMBL/GenBank/DDBJ databases">
        <authorList>
            <person name="Palmer J.M."/>
        </authorList>
    </citation>
    <scope>NUCLEOTIDE SEQUENCE [LARGE SCALE GENOMIC DNA]</scope>
    <source>
        <strain evidence="1 2">AS_MEX2019</strain>
        <tissue evidence="1">Muscle</tissue>
    </source>
</reference>